<accession>R0M910</accession>
<proteinExistence type="predicted"/>
<dbReference type="VEuPathDB" id="MicrosporidiaDB:NBO_28g0068"/>
<organism evidence="1 2">
    <name type="scientific">Nosema bombycis (strain CQ1 / CVCC 102059)</name>
    <name type="common">Microsporidian parasite</name>
    <name type="synonym">Pebrine of silkworm</name>
    <dbReference type="NCBI Taxonomy" id="578461"/>
    <lineage>
        <taxon>Eukaryota</taxon>
        <taxon>Fungi</taxon>
        <taxon>Fungi incertae sedis</taxon>
        <taxon>Microsporidia</taxon>
        <taxon>Nosematidae</taxon>
        <taxon>Nosema</taxon>
    </lineage>
</organism>
<protein>
    <submittedName>
        <fullName evidence="1">Uncharacterized protein</fullName>
    </submittedName>
</protein>
<gene>
    <name evidence="1" type="ORF">NBO_28g0068</name>
</gene>
<name>R0M910_NOSB1</name>
<dbReference type="Proteomes" id="UP000016927">
    <property type="component" value="Unassembled WGS sequence"/>
</dbReference>
<evidence type="ECO:0000313" key="1">
    <source>
        <dbReference type="EMBL" id="EOB14429.1"/>
    </source>
</evidence>
<keyword evidence="2" id="KW-1185">Reference proteome</keyword>
<dbReference type="EMBL" id="KB908936">
    <property type="protein sequence ID" value="EOB14429.1"/>
    <property type="molecule type" value="Genomic_DNA"/>
</dbReference>
<dbReference type="AlphaFoldDB" id="R0M910"/>
<dbReference type="HOGENOM" id="CLU_3050904_0_0_1"/>
<sequence>MTEKAEKNKKVDVYKKVFFNKLNQPTMPITALSHERVFVSKIRYKTDKLNSNQI</sequence>
<evidence type="ECO:0000313" key="2">
    <source>
        <dbReference type="Proteomes" id="UP000016927"/>
    </source>
</evidence>
<reference evidence="1 2" key="1">
    <citation type="journal article" date="2013" name="BMC Genomics">
        <title>Comparative genomics of parasitic silkworm microsporidia reveal an association between genome expansion and host adaptation.</title>
        <authorList>
            <person name="Pan G."/>
            <person name="Xu J."/>
            <person name="Li T."/>
            <person name="Xia Q."/>
            <person name="Liu S.L."/>
            <person name="Zhang G."/>
            <person name="Li S."/>
            <person name="Li C."/>
            <person name="Liu H."/>
            <person name="Yang L."/>
            <person name="Liu T."/>
            <person name="Zhang X."/>
            <person name="Wu Z."/>
            <person name="Fan W."/>
            <person name="Dang X."/>
            <person name="Xiang H."/>
            <person name="Tao M."/>
            <person name="Li Y."/>
            <person name="Hu J."/>
            <person name="Li Z."/>
            <person name="Lin L."/>
            <person name="Luo J."/>
            <person name="Geng L."/>
            <person name="Wang L."/>
            <person name="Long M."/>
            <person name="Wan Y."/>
            <person name="He N."/>
            <person name="Zhang Z."/>
            <person name="Lu C."/>
            <person name="Keeling P.J."/>
            <person name="Wang J."/>
            <person name="Xiang Z."/>
            <person name="Zhou Z."/>
        </authorList>
    </citation>
    <scope>NUCLEOTIDE SEQUENCE [LARGE SCALE GENOMIC DNA]</scope>
    <source>
        <strain evidence="2">CQ1 / CVCC 102059</strain>
    </source>
</reference>